<name>A0A1K1LLS0_RUMFL</name>
<evidence type="ECO:0000259" key="2">
    <source>
        <dbReference type="PROSITE" id="PS51766"/>
    </source>
</evidence>
<feature type="chain" id="PRO_5012046457" description="Dockerin domain-containing protein" evidence="1">
    <location>
        <begin position="25"/>
        <end position="416"/>
    </location>
</feature>
<dbReference type="EMBL" id="FPIP01000001">
    <property type="protein sequence ID" value="SFW11795.1"/>
    <property type="molecule type" value="Genomic_DNA"/>
</dbReference>
<sequence length="416" mass="45432">MKKMISCLTALTLFASMPAAAVFAADTTTAASTAASSVSETAVAKLKDMNTILSLTDGADSTLNDFVKVEDSRFKTIASVKAFITDTCTGDLKEMFLASCANCLKEENGALYKRSSGRFFYTFLTDNGVVITDQTDKSFRAVTQKSDEMNDYGRAAFALEDGKWKINDYEFGYFTVNKSTEDLADAAYVRMFHLQSILETLAYGAPADSKDTITVNGKKYGKASDNMQSFSMYLFKEYITEQCTGELRDSLIKQAEDRFVEKDDVVYAAIGARGAYSFNINEGVTVSNVTANGFTATTAEKSDKDGYGRINLVAEDGRWLVKSYDFVETNTAPSYTLGDVNSDSKIDAVDASSVLSYYAMVSIKKDGGFNETQKLAGDVDKNGAINAVDASNILSYYAYTATTKENVKTFEEFLAK</sequence>
<feature type="domain" description="Dockerin" evidence="2">
    <location>
        <begin position="333"/>
        <end position="406"/>
    </location>
</feature>
<evidence type="ECO:0000313" key="4">
    <source>
        <dbReference type="Proteomes" id="UP000183461"/>
    </source>
</evidence>
<dbReference type="InterPro" id="IPR002105">
    <property type="entry name" value="Dockerin_1_rpt"/>
</dbReference>
<dbReference type="GO" id="GO:0000272">
    <property type="term" value="P:polysaccharide catabolic process"/>
    <property type="evidence" value="ECO:0007669"/>
    <property type="project" value="InterPro"/>
</dbReference>
<dbReference type="Pfam" id="PF00404">
    <property type="entry name" value="Dockerin_1"/>
    <property type="match status" value="1"/>
</dbReference>
<proteinExistence type="predicted"/>
<protein>
    <recommendedName>
        <fullName evidence="2">Dockerin domain-containing protein</fullName>
    </recommendedName>
</protein>
<evidence type="ECO:0000256" key="1">
    <source>
        <dbReference type="SAM" id="SignalP"/>
    </source>
</evidence>
<gene>
    <name evidence="3" type="ORF">SAMN02910280_0550</name>
</gene>
<reference evidence="3 4" key="1">
    <citation type="submission" date="2016-11" db="EMBL/GenBank/DDBJ databases">
        <authorList>
            <person name="Jaros S."/>
            <person name="Januszkiewicz K."/>
            <person name="Wedrychowicz H."/>
        </authorList>
    </citation>
    <scope>NUCLEOTIDE SEQUENCE [LARGE SCALE GENOMIC DNA]</scope>
    <source>
        <strain evidence="3 4">YL228</strain>
    </source>
</reference>
<dbReference type="PROSITE" id="PS51766">
    <property type="entry name" value="DOCKERIN"/>
    <property type="match status" value="1"/>
</dbReference>
<dbReference type="Proteomes" id="UP000183461">
    <property type="component" value="Unassembled WGS sequence"/>
</dbReference>
<dbReference type="CDD" id="cd14255">
    <property type="entry name" value="Dockerin_III"/>
    <property type="match status" value="1"/>
</dbReference>
<organism evidence="3 4">
    <name type="scientific">Ruminococcus flavefaciens</name>
    <dbReference type="NCBI Taxonomy" id="1265"/>
    <lineage>
        <taxon>Bacteria</taxon>
        <taxon>Bacillati</taxon>
        <taxon>Bacillota</taxon>
        <taxon>Clostridia</taxon>
        <taxon>Eubacteriales</taxon>
        <taxon>Oscillospiraceae</taxon>
        <taxon>Ruminococcus</taxon>
    </lineage>
</organism>
<dbReference type="InterPro" id="IPR036439">
    <property type="entry name" value="Dockerin_dom_sf"/>
</dbReference>
<dbReference type="InterPro" id="IPR016134">
    <property type="entry name" value="Dockerin_dom"/>
</dbReference>
<dbReference type="GO" id="GO:0004553">
    <property type="term" value="F:hydrolase activity, hydrolyzing O-glycosyl compounds"/>
    <property type="evidence" value="ECO:0007669"/>
    <property type="project" value="InterPro"/>
</dbReference>
<dbReference type="SUPFAM" id="SSF63446">
    <property type="entry name" value="Type I dockerin domain"/>
    <property type="match status" value="1"/>
</dbReference>
<evidence type="ECO:0000313" key="3">
    <source>
        <dbReference type="EMBL" id="SFW11795.1"/>
    </source>
</evidence>
<feature type="signal peptide" evidence="1">
    <location>
        <begin position="1"/>
        <end position="24"/>
    </location>
</feature>
<dbReference type="AlphaFoldDB" id="A0A1K1LLS0"/>
<keyword evidence="1" id="KW-0732">Signal</keyword>
<dbReference type="Gene3D" id="1.10.1330.10">
    <property type="entry name" value="Dockerin domain"/>
    <property type="match status" value="2"/>
</dbReference>
<accession>A0A1K1LLS0</accession>
<dbReference type="RefSeq" id="WP_072298973.1">
    <property type="nucleotide sequence ID" value="NZ_FPIP01000001.1"/>
</dbReference>